<dbReference type="STRING" id="1237149.C900_03209"/>
<keyword evidence="1" id="KW-0472">Membrane</keyword>
<dbReference type="eggNOG" id="COG4995">
    <property type="taxonomic scope" value="Bacteria"/>
</dbReference>
<dbReference type="AlphaFoldDB" id="L8JPN7"/>
<dbReference type="PANTHER" id="PTHR10098">
    <property type="entry name" value="RAPSYN-RELATED"/>
    <property type="match status" value="1"/>
</dbReference>
<dbReference type="Proteomes" id="UP000011135">
    <property type="component" value="Unassembled WGS sequence"/>
</dbReference>
<evidence type="ECO:0000313" key="3">
    <source>
        <dbReference type="EMBL" id="ELR70926.1"/>
    </source>
</evidence>
<dbReference type="PANTHER" id="PTHR10098:SF108">
    <property type="entry name" value="TETRATRICOPEPTIDE REPEAT PROTEIN 28"/>
    <property type="match status" value="1"/>
</dbReference>
<keyword evidence="1" id="KW-1133">Transmembrane helix</keyword>
<gene>
    <name evidence="3" type="ORF">C900_03209</name>
</gene>
<name>L8JPN7_9BACT</name>
<evidence type="ECO:0000259" key="2">
    <source>
        <dbReference type="Pfam" id="PF12770"/>
    </source>
</evidence>
<protein>
    <submittedName>
        <fullName evidence="3">Tetratricopeptide repeat domain protein</fullName>
    </submittedName>
</protein>
<feature type="domain" description="CHAT" evidence="2">
    <location>
        <begin position="6"/>
        <end position="178"/>
    </location>
</feature>
<sequence>MRTLEARYFLNQSATENSFRDNAAEAAILHLSMHARVDDLNPNSSAFYFAGTEVSTGEENYGNDNILHLYELYNMPLKANLVVLSACETGIGRYARGEGIMSLGRAFQFAGCPSVTMSLWSVNDRSSAGIMENFFFNLSEGMRKDEALRQAKLSFIKDPQNKYFAHPYYWSGFTLMGDPTPVVEKHYPTYTFLIIALLALVLIATMAFRRYRRA</sequence>
<keyword evidence="1" id="KW-0812">Transmembrane</keyword>
<dbReference type="Pfam" id="PF12770">
    <property type="entry name" value="CHAT"/>
    <property type="match status" value="1"/>
</dbReference>
<evidence type="ECO:0000313" key="4">
    <source>
        <dbReference type="Proteomes" id="UP000011135"/>
    </source>
</evidence>
<comment type="caution">
    <text evidence="3">The sequence shown here is derived from an EMBL/GenBank/DDBJ whole genome shotgun (WGS) entry which is preliminary data.</text>
</comment>
<reference evidence="3 4" key="1">
    <citation type="submission" date="2012-12" db="EMBL/GenBank/DDBJ databases">
        <title>Genome assembly of Fulvivirga imtechensis AK7.</title>
        <authorList>
            <person name="Nupur N."/>
            <person name="Khatri I."/>
            <person name="Kumar R."/>
            <person name="Subramanian S."/>
            <person name="Pinnaka A."/>
        </authorList>
    </citation>
    <scope>NUCLEOTIDE SEQUENCE [LARGE SCALE GENOMIC DNA]</scope>
    <source>
        <strain evidence="3 4">AK7</strain>
    </source>
</reference>
<accession>L8JPN7</accession>
<keyword evidence="4" id="KW-1185">Reference proteome</keyword>
<dbReference type="EMBL" id="AMZN01000047">
    <property type="protein sequence ID" value="ELR70926.1"/>
    <property type="molecule type" value="Genomic_DNA"/>
</dbReference>
<dbReference type="InterPro" id="IPR024983">
    <property type="entry name" value="CHAT_dom"/>
</dbReference>
<feature type="transmembrane region" description="Helical" evidence="1">
    <location>
        <begin position="190"/>
        <end position="208"/>
    </location>
</feature>
<proteinExistence type="predicted"/>
<organism evidence="3 4">
    <name type="scientific">Fulvivirga imtechensis AK7</name>
    <dbReference type="NCBI Taxonomy" id="1237149"/>
    <lineage>
        <taxon>Bacteria</taxon>
        <taxon>Pseudomonadati</taxon>
        <taxon>Bacteroidota</taxon>
        <taxon>Cytophagia</taxon>
        <taxon>Cytophagales</taxon>
        <taxon>Fulvivirgaceae</taxon>
        <taxon>Fulvivirga</taxon>
    </lineage>
</organism>
<evidence type="ECO:0000256" key="1">
    <source>
        <dbReference type="SAM" id="Phobius"/>
    </source>
</evidence>